<reference evidence="3" key="1">
    <citation type="journal article" date="2013" name="Science">
        <title>The Amborella genome and the evolution of flowering plants.</title>
        <authorList>
            <consortium name="Amborella Genome Project"/>
        </authorList>
    </citation>
    <scope>NUCLEOTIDE SEQUENCE [LARGE SCALE GENOMIC DNA]</scope>
</reference>
<feature type="compositionally biased region" description="Basic and acidic residues" evidence="1">
    <location>
        <begin position="56"/>
        <end position="65"/>
    </location>
</feature>
<gene>
    <name evidence="2" type="ORF">AMTR_s00051p00129540</name>
</gene>
<keyword evidence="3" id="KW-1185">Reference proteome</keyword>
<organism evidence="2 3">
    <name type="scientific">Amborella trichopoda</name>
    <dbReference type="NCBI Taxonomy" id="13333"/>
    <lineage>
        <taxon>Eukaryota</taxon>
        <taxon>Viridiplantae</taxon>
        <taxon>Streptophyta</taxon>
        <taxon>Embryophyta</taxon>
        <taxon>Tracheophyta</taxon>
        <taxon>Spermatophyta</taxon>
        <taxon>Magnoliopsida</taxon>
        <taxon>Amborellales</taxon>
        <taxon>Amborellaceae</taxon>
        <taxon>Amborella</taxon>
    </lineage>
</organism>
<protein>
    <submittedName>
        <fullName evidence="2">Uncharacterized protein</fullName>
    </submittedName>
</protein>
<accession>U5D5F5</accession>
<name>U5D5F5_AMBTC</name>
<dbReference type="EMBL" id="KI392418">
    <property type="protein sequence ID" value="ERN16652.1"/>
    <property type="molecule type" value="Genomic_DNA"/>
</dbReference>
<sequence>MVAGERVRLAITKKTGRKDGGSDRKWRRRLSETAERKWQRWLTEKDGDGGCSGDGSRPDHSGDEG</sequence>
<dbReference type="HOGENOM" id="CLU_2852651_0_0_1"/>
<evidence type="ECO:0000313" key="3">
    <source>
        <dbReference type="Proteomes" id="UP000017836"/>
    </source>
</evidence>
<evidence type="ECO:0000256" key="1">
    <source>
        <dbReference type="SAM" id="MobiDB-lite"/>
    </source>
</evidence>
<evidence type="ECO:0000313" key="2">
    <source>
        <dbReference type="EMBL" id="ERN16652.1"/>
    </source>
</evidence>
<feature type="region of interest" description="Disordered" evidence="1">
    <location>
        <begin position="1"/>
        <end position="65"/>
    </location>
</feature>
<proteinExistence type="predicted"/>
<dbReference type="AlphaFoldDB" id="U5D5F5"/>
<feature type="compositionally biased region" description="Basic and acidic residues" evidence="1">
    <location>
        <begin position="17"/>
        <end position="48"/>
    </location>
</feature>
<dbReference type="Proteomes" id="UP000017836">
    <property type="component" value="Unassembled WGS sequence"/>
</dbReference>
<dbReference type="Gramene" id="ERN16652">
    <property type="protein sequence ID" value="ERN16652"/>
    <property type="gene ID" value="AMTR_s00051p00129540"/>
</dbReference>